<organism evidence="1 2">
    <name type="scientific">Candidatus Aphodocola excrementigallinarum</name>
    <dbReference type="NCBI Taxonomy" id="2840670"/>
    <lineage>
        <taxon>Bacteria</taxon>
        <taxon>Bacillati</taxon>
        <taxon>Bacillota</taxon>
        <taxon>Bacilli</taxon>
        <taxon>Candidatus Aphodocola</taxon>
    </lineage>
</organism>
<dbReference type="AlphaFoldDB" id="A0A9D1INC8"/>
<name>A0A9D1INC8_9FIRM</name>
<protein>
    <submittedName>
        <fullName evidence="1">Uncharacterized protein</fullName>
    </submittedName>
</protein>
<accession>A0A9D1INC8</accession>
<dbReference type="Proteomes" id="UP000824074">
    <property type="component" value="Unassembled WGS sequence"/>
</dbReference>
<dbReference type="EMBL" id="DVMT01000008">
    <property type="protein sequence ID" value="HIU39781.1"/>
    <property type="molecule type" value="Genomic_DNA"/>
</dbReference>
<proteinExistence type="predicted"/>
<reference evidence="1" key="2">
    <citation type="journal article" date="2021" name="PeerJ">
        <title>Extensive microbial diversity within the chicken gut microbiome revealed by metagenomics and culture.</title>
        <authorList>
            <person name="Gilroy R."/>
            <person name="Ravi A."/>
            <person name="Getino M."/>
            <person name="Pursley I."/>
            <person name="Horton D.L."/>
            <person name="Alikhan N.F."/>
            <person name="Baker D."/>
            <person name="Gharbi K."/>
            <person name="Hall N."/>
            <person name="Watson M."/>
            <person name="Adriaenssens E.M."/>
            <person name="Foster-Nyarko E."/>
            <person name="Jarju S."/>
            <person name="Secka A."/>
            <person name="Antonio M."/>
            <person name="Oren A."/>
            <person name="Chaudhuri R.R."/>
            <person name="La Ragione R."/>
            <person name="Hildebrand F."/>
            <person name="Pallen M.J."/>
        </authorList>
    </citation>
    <scope>NUCLEOTIDE SEQUENCE</scope>
    <source>
        <strain evidence="1">CHK193-30670</strain>
    </source>
</reference>
<gene>
    <name evidence="1" type="ORF">IAB68_00565</name>
</gene>
<sequence>MKLKKKDQKLIDFFKLVGVYDEKAFKYIYNHKVDIKNKSEVIYLDLDYLKDNLLKGFTINAPVIKNNIDMLKSIYLFSKAINLYKKIGKIYKEELTDEILPLSLVKIYAELNLSDNVKKKILSYEYDKLNDNISYLLAYDLQFDIADNYLKTNILLTPDSFYVDDVNLLKERCLSKNDF</sequence>
<reference evidence="1" key="1">
    <citation type="submission" date="2020-10" db="EMBL/GenBank/DDBJ databases">
        <authorList>
            <person name="Gilroy R."/>
        </authorList>
    </citation>
    <scope>NUCLEOTIDE SEQUENCE</scope>
    <source>
        <strain evidence="1">CHK193-30670</strain>
    </source>
</reference>
<evidence type="ECO:0000313" key="1">
    <source>
        <dbReference type="EMBL" id="HIU39781.1"/>
    </source>
</evidence>
<evidence type="ECO:0000313" key="2">
    <source>
        <dbReference type="Proteomes" id="UP000824074"/>
    </source>
</evidence>
<comment type="caution">
    <text evidence="1">The sequence shown here is derived from an EMBL/GenBank/DDBJ whole genome shotgun (WGS) entry which is preliminary data.</text>
</comment>